<organism evidence="2 3">
    <name type="scientific">Puccinia striiformis</name>
    <dbReference type="NCBI Taxonomy" id="27350"/>
    <lineage>
        <taxon>Eukaryota</taxon>
        <taxon>Fungi</taxon>
        <taxon>Dikarya</taxon>
        <taxon>Basidiomycota</taxon>
        <taxon>Pucciniomycotina</taxon>
        <taxon>Pucciniomycetes</taxon>
        <taxon>Pucciniales</taxon>
        <taxon>Pucciniaceae</taxon>
        <taxon>Puccinia</taxon>
    </lineage>
</organism>
<protein>
    <submittedName>
        <fullName evidence="2">Uncharacterized protein</fullName>
    </submittedName>
</protein>
<comment type="caution">
    <text evidence="2">The sequence shown here is derived from an EMBL/GenBank/DDBJ whole genome shotgun (WGS) entry which is preliminary data.</text>
</comment>
<dbReference type="EMBL" id="PKSM01000043">
    <property type="protein sequence ID" value="POW19762.1"/>
    <property type="molecule type" value="Genomic_DNA"/>
</dbReference>
<dbReference type="VEuPathDB" id="FungiDB:PSTT_05870"/>
<feature type="compositionally biased region" description="Basic and acidic residues" evidence="1">
    <location>
        <begin position="24"/>
        <end position="34"/>
    </location>
</feature>
<accession>A0A2S4WDE4</accession>
<dbReference type="Proteomes" id="UP000238274">
    <property type="component" value="Unassembled WGS sequence"/>
</dbReference>
<proteinExistence type="predicted"/>
<evidence type="ECO:0000313" key="3">
    <source>
        <dbReference type="Proteomes" id="UP000238274"/>
    </source>
</evidence>
<gene>
    <name evidence="2" type="ORF">PSHT_04309</name>
</gene>
<dbReference type="VEuPathDB" id="FungiDB:PSHT_04309"/>
<evidence type="ECO:0000313" key="2">
    <source>
        <dbReference type="EMBL" id="POW19762.1"/>
    </source>
</evidence>
<keyword evidence="3" id="KW-1185">Reference proteome</keyword>
<name>A0A2S4WDE4_9BASI</name>
<sequence>MSAQMTLVQYTTTISLWKASQRSRNGEDTPRENCQKNGKNVARNDSKRRRHQAGRFANPAVTHFLWLPLISLPRVAQAISTFLRFMIDNEAQLCDRLPPLTKMGPIQVYYSTNLPNSVERNLSPERMPSVPSDEQLRETIINNLSQAYKRAKLRVIVEMYVPFTFEATLVYFIIQLRAWKIARFLVSHNIQKINQATDEEYELGTGNENGTLNEDRSGGRLNIKIYEHETLYEIIHHINRSCSNLDALKFPSATGINPMVFPETMTDNLASAEHTYQPKLVDDIEVAAGLIKLFQDHLPSDVLVRHELNTYRVAEDFNRTLKTCLKAYSRQIIRNTLR</sequence>
<dbReference type="AlphaFoldDB" id="A0A2S4WDE4"/>
<reference evidence="2 3" key="1">
    <citation type="submission" date="2017-12" db="EMBL/GenBank/DDBJ databases">
        <title>Gene loss provides genomic basis for host adaptation in cereal stripe rust fungi.</title>
        <authorList>
            <person name="Xia C."/>
        </authorList>
    </citation>
    <scope>NUCLEOTIDE SEQUENCE [LARGE SCALE GENOMIC DNA]</scope>
    <source>
        <strain evidence="2 3">93TX-2</strain>
    </source>
</reference>
<feature type="region of interest" description="Disordered" evidence="1">
    <location>
        <begin position="20"/>
        <end position="54"/>
    </location>
</feature>
<evidence type="ECO:0000256" key="1">
    <source>
        <dbReference type="SAM" id="MobiDB-lite"/>
    </source>
</evidence>
<reference evidence="3" key="3">
    <citation type="journal article" date="2018" name="Mol. Plant Microbe Interact.">
        <title>Genome sequence resources for the wheat stripe rust pathogen (Puccinia striiformis f. sp. tritici) and the barley stripe rust pathogen (Puccinia striiformis f. sp. hordei).</title>
        <authorList>
            <person name="Xia C."/>
            <person name="Wang M."/>
            <person name="Yin C."/>
            <person name="Cornejo O.E."/>
            <person name="Hulbert S.H."/>
            <person name="Chen X."/>
        </authorList>
    </citation>
    <scope>NUCLEOTIDE SEQUENCE [LARGE SCALE GENOMIC DNA]</scope>
    <source>
        <strain evidence="3">93TX-2</strain>
    </source>
</reference>
<reference evidence="3" key="2">
    <citation type="journal article" date="2018" name="BMC Genomics">
        <title>Genomic insights into host adaptation between the wheat stripe rust pathogen (Puccinia striiformis f. sp. tritici) and the barley stripe rust pathogen (Puccinia striiformis f. sp. hordei).</title>
        <authorList>
            <person name="Xia C."/>
            <person name="Wang M."/>
            <person name="Yin C."/>
            <person name="Cornejo O.E."/>
            <person name="Hulbert S.H."/>
            <person name="Chen X."/>
        </authorList>
    </citation>
    <scope>NUCLEOTIDE SEQUENCE [LARGE SCALE GENOMIC DNA]</scope>
    <source>
        <strain evidence="3">93TX-2</strain>
    </source>
</reference>